<dbReference type="InterPro" id="IPR009057">
    <property type="entry name" value="Homeodomain-like_sf"/>
</dbReference>
<dbReference type="PANTHER" id="PTHR46796">
    <property type="entry name" value="HTH-TYPE TRANSCRIPTIONAL ACTIVATOR RHAS-RELATED"/>
    <property type="match status" value="1"/>
</dbReference>
<sequence>MGVPQWGWGVALLGMGEKVQRSVFTTGDRAEAMAVLEEVYAVRGARRAPHEKFSMRVSTAGVGPVSLERVRWQGAPAGGIGEHPGVLRVGRVLGGAVVVTSARDTLGSRGPFLLPQRPYTSRWEGLDILSLSLDAAVVQDQARARAGYETLRLEFTGARPVSPALGRYWAELTAHVGRDLLPRDEVMSSPVLQAQMTRALVTALLHTFPNSFLERLQTPDREPLPGSGGVRRAVAFIEEHLDADIGVAEIAAAARMSPRGLQAAFRRQKDTTPTAYLRAARLEGAHRDLLAGEPAVGVSVEAVAARWGFTHRGRFAAAYRDRYGQSPATTLRS</sequence>
<keyword evidence="2" id="KW-0238">DNA-binding</keyword>
<dbReference type="Gene3D" id="1.10.10.60">
    <property type="entry name" value="Homeodomain-like"/>
    <property type="match status" value="1"/>
</dbReference>
<proteinExistence type="predicted"/>
<evidence type="ECO:0000259" key="4">
    <source>
        <dbReference type="PROSITE" id="PS01124"/>
    </source>
</evidence>
<comment type="caution">
    <text evidence="5">The sequence shown here is derived from an EMBL/GenBank/DDBJ whole genome shotgun (WGS) entry which is preliminary data.</text>
</comment>
<dbReference type="GO" id="GO:0043565">
    <property type="term" value="F:sequence-specific DNA binding"/>
    <property type="evidence" value="ECO:0007669"/>
    <property type="project" value="InterPro"/>
</dbReference>
<dbReference type="PROSITE" id="PS01124">
    <property type="entry name" value="HTH_ARAC_FAMILY_2"/>
    <property type="match status" value="1"/>
</dbReference>
<reference evidence="5" key="2">
    <citation type="submission" date="2020-09" db="EMBL/GenBank/DDBJ databases">
        <authorList>
            <person name="Sun Q."/>
            <person name="Zhou Y."/>
        </authorList>
    </citation>
    <scope>NUCLEOTIDE SEQUENCE</scope>
    <source>
        <strain evidence="5">CGMCC 1.12187</strain>
    </source>
</reference>
<feature type="domain" description="HTH araC/xylS-type" evidence="4">
    <location>
        <begin position="231"/>
        <end position="333"/>
    </location>
</feature>
<evidence type="ECO:0000256" key="1">
    <source>
        <dbReference type="ARBA" id="ARBA00023015"/>
    </source>
</evidence>
<dbReference type="SMART" id="SM00342">
    <property type="entry name" value="HTH_ARAC"/>
    <property type="match status" value="1"/>
</dbReference>
<organism evidence="5 6">
    <name type="scientific">Kocuria dechangensis</name>
    <dbReference type="NCBI Taxonomy" id="1176249"/>
    <lineage>
        <taxon>Bacteria</taxon>
        <taxon>Bacillati</taxon>
        <taxon>Actinomycetota</taxon>
        <taxon>Actinomycetes</taxon>
        <taxon>Micrococcales</taxon>
        <taxon>Micrococcaceae</taxon>
        <taxon>Kocuria</taxon>
    </lineage>
</organism>
<evidence type="ECO:0000256" key="2">
    <source>
        <dbReference type="ARBA" id="ARBA00023125"/>
    </source>
</evidence>
<dbReference type="SUPFAM" id="SSF46689">
    <property type="entry name" value="Homeodomain-like"/>
    <property type="match status" value="2"/>
</dbReference>
<dbReference type="InterPro" id="IPR018060">
    <property type="entry name" value="HTH_AraC"/>
</dbReference>
<gene>
    <name evidence="5" type="ORF">GCM10011374_34810</name>
</gene>
<evidence type="ECO:0000313" key="6">
    <source>
        <dbReference type="Proteomes" id="UP000638848"/>
    </source>
</evidence>
<dbReference type="Proteomes" id="UP000638848">
    <property type="component" value="Unassembled WGS sequence"/>
</dbReference>
<evidence type="ECO:0000256" key="3">
    <source>
        <dbReference type="ARBA" id="ARBA00023163"/>
    </source>
</evidence>
<dbReference type="EMBL" id="BMEQ01000027">
    <property type="protein sequence ID" value="GGG67543.1"/>
    <property type="molecule type" value="Genomic_DNA"/>
</dbReference>
<dbReference type="Pfam" id="PF12833">
    <property type="entry name" value="HTH_18"/>
    <property type="match status" value="1"/>
</dbReference>
<dbReference type="InterPro" id="IPR050204">
    <property type="entry name" value="AraC_XylS_family_regulators"/>
</dbReference>
<protein>
    <recommendedName>
        <fullName evidence="4">HTH araC/xylS-type domain-containing protein</fullName>
    </recommendedName>
</protein>
<dbReference type="PANTHER" id="PTHR46796:SF12">
    <property type="entry name" value="HTH-TYPE DNA-BINDING TRANSCRIPTIONAL ACTIVATOR EUTR"/>
    <property type="match status" value="1"/>
</dbReference>
<keyword evidence="3" id="KW-0804">Transcription</keyword>
<keyword evidence="6" id="KW-1185">Reference proteome</keyword>
<name>A0A917H4X8_9MICC</name>
<reference evidence="5" key="1">
    <citation type="journal article" date="2014" name="Int. J. Syst. Evol. Microbiol.">
        <title>Complete genome sequence of Corynebacterium casei LMG S-19264T (=DSM 44701T), isolated from a smear-ripened cheese.</title>
        <authorList>
            <consortium name="US DOE Joint Genome Institute (JGI-PGF)"/>
            <person name="Walter F."/>
            <person name="Albersmeier A."/>
            <person name="Kalinowski J."/>
            <person name="Ruckert C."/>
        </authorList>
    </citation>
    <scope>NUCLEOTIDE SEQUENCE</scope>
    <source>
        <strain evidence="5">CGMCC 1.12187</strain>
    </source>
</reference>
<dbReference type="GO" id="GO:0003700">
    <property type="term" value="F:DNA-binding transcription factor activity"/>
    <property type="evidence" value="ECO:0007669"/>
    <property type="project" value="InterPro"/>
</dbReference>
<evidence type="ECO:0000313" key="5">
    <source>
        <dbReference type="EMBL" id="GGG67543.1"/>
    </source>
</evidence>
<dbReference type="AlphaFoldDB" id="A0A917H4X8"/>
<keyword evidence="1" id="KW-0805">Transcription regulation</keyword>
<accession>A0A917H4X8</accession>